<protein>
    <recommendedName>
        <fullName evidence="4">ATPase inhibitor, mitochondrial</fullName>
    </recommendedName>
</protein>
<dbReference type="AlphaFoldDB" id="A0A9Q9EP55"/>
<evidence type="ECO:0000313" key="7">
    <source>
        <dbReference type="Proteomes" id="UP001056384"/>
    </source>
</evidence>
<reference evidence="6" key="1">
    <citation type="submission" date="2022-06" db="EMBL/GenBank/DDBJ databases">
        <title>Complete genome sequences of two strains of the flax pathogen Septoria linicola.</title>
        <authorList>
            <person name="Lapalu N."/>
            <person name="Simon A."/>
            <person name="Demenou B."/>
            <person name="Paumier D."/>
            <person name="Guillot M.-P."/>
            <person name="Gout L."/>
            <person name="Valade R."/>
        </authorList>
    </citation>
    <scope>NUCLEOTIDE SEQUENCE</scope>
    <source>
        <strain evidence="6">SE15195</strain>
    </source>
</reference>
<name>A0A9Q9EP55_9PEZI</name>
<dbReference type="Pfam" id="PF04568">
    <property type="entry name" value="IATP"/>
    <property type="match status" value="1"/>
</dbReference>
<evidence type="ECO:0000256" key="2">
    <source>
        <dbReference type="ARBA" id="ARBA00010901"/>
    </source>
</evidence>
<evidence type="ECO:0000256" key="4">
    <source>
        <dbReference type="RuleBase" id="RU368087"/>
    </source>
</evidence>
<organism evidence="6 7">
    <name type="scientific">Septoria linicola</name>
    <dbReference type="NCBI Taxonomy" id="215465"/>
    <lineage>
        <taxon>Eukaryota</taxon>
        <taxon>Fungi</taxon>
        <taxon>Dikarya</taxon>
        <taxon>Ascomycota</taxon>
        <taxon>Pezizomycotina</taxon>
        <taxon>Dothideomycetes</taxon>
        <taxon>Dothideomycetidae</taxon>
        <taxon>Mycosphaerellales</taxon>
        <taxon>Mycosphaerellaceae</taxon>
        <taxon>Septoria</taxon>
    </lineage>
</organism>
<comment type="subcellular location">
    <subcellularLocation>
        <location evidence="1">Mitochondrion</location>
    </subcellularLocation>
</comment>
<comment type="function">
    <text evidence="4">Inhibits the enzyme activity of ATPase.</text>
</comment>
<dbReference type="EMBL" id="CP099425">
    <property type="protein sequence ID" value="USW56178.1"/>
    <property type="molecule type" value="Genomic_DNA"/>
</dbReference>
<feature type="compositionally biased region" description="Gly residues" evidence="5">
    <location>
        <begin position="43"/>
        <end position="53"/>
    </location>
</feature>
<evidence type="ECO:0000313" key="6">
    <source>
        <dbReference type="EMBL" id="USW56178.1"/>
    </source>
</evidence>
<sequence length="115" mass="12530">MTLPRITSRSPMVSLNSFTNLTSARTCTRTFSTSAPVHNADGDTGGTRSGGEAAGDSWTRREKAAENVYIRAKEKSILLLLKEKIAAQEAILAKDKAILAAMEDQYGREVEGRDR</sequence>
<feature type="region of interest" description="Disordered" evidence="5">
    <location>
        <begin position="32"/>
        <end position="58"/>
    </location>
</feature>
<comment type="similarity">
    <text evidence="2 4">Belongs to the ATPase inhibitor family.</text>
</comment>
<gene>
    <name evidence="6" type="ORF">Slin15195_G094970</name>
</gene>
<evidence type="ECO:0000256" key="3">
    <source>
        <dbReference type="ARBA" id="ARBA00023128"/>
    </source>
</evidence>
<keyword evidence="3" id="KW-0496">Mitochondrion</keyword>
<dbReference type="Proteomes" id="UP001056384">
    <property type="component" value="Chromosome 8"/>
</dbReference>
<proteinExistence type="inferred from homology"/>
<dbReference type="GO" id="GO:0005739">
    <property type="term" value="C:mitochondrion"/>
    <property type="evidence" value="ECO:0007669"/>
    <property type="project" value="UniProtKB-SubCell"/>
</dbReference>
<dbReference type="GO" id="GO:0042030">
    <property type="term" value="F:ATPase inhibitor activity"/>
    <property type="evidence" value="ECO:0007669"/>
    <property type="project" value="InterPro"/>
</dbReference>
<dbReference type="InterPro" id="IPR007648">
    <property type="entry name" value="ATPase_inhibitor_mt"/>
</dbReference>
<dbReference type="Gene3D" id="1.20.5.500">
    <property type="entry name" value="Single helix bin"/>
    <property type="match status" value="1"/>
</dbReference>
<keyword evidence="7" id="KW-1185">Reference proteome</keyword>
<evidence type="ECO:0000256" key="1">
    <source>
        <dbReference type="ARBA" id="ARBA00004173"/>
    </source>
</evidence>
<accession>A0A9Q9EP55</accession>
<evidence type="ECO:0000256" key="5">
    <source>
        <dbReference type="SAM" id="MobiDB-lite"/>
    </source>
</evidence>